<keyword evidence="2" id="KW-1185">Reference proteome</keyword>
<dbReference type="Ensembl" id="ENSGAGT00000025717.1">
    <property type="protein sequence ID" value="ENSGAGP00000022574.1"/>
    <property type="gene ID" value="ENSGAGG00000016555.1"/>
</dbReference>
<evidence type="ECO:0000313" key="2">
    <source>
        <dbReference type="Proteomes" id="UP000291020"/>
    </source>
</evidence>
<name>A0A452I4T5_9SAUR</name>
<organism evidence="1 2">
    <name type="scientific">Gopherus agassizii</name>
    <name type="common">Agassiz's desert tortoise</name>
    <dbReference type="NCBI Taxonomy" id="38772"/>
    <lineage>
        <taxon>Eukaryota</taxon>
        <taxon>Metazoa</taxon>
        <taxon>Chordata</taxon>
        <taxon>Craniata</taxon>
        <taxon>Vertebrata</taxon>
        <taxon>Euteleostomi</taxon>
        <taxon>Archelosauria</taxon>
        <taxon>Testudinata</taxon>
        <taxon>Testudines</taxon>
        <taxon>Cryptodira</taxon>
        <taxon>Durocryptodira</taxon>
        <taxon>Testudinoidea</taxon>
        <taxon>Testudinidae</taxon>
        <taxon>Gopherus</taxon>
    </lineage>
</organism>
<reference evidence="1" key="3">
    <citation type="submission" date="2025-09" db="UniProtKB">
        <authorList>
            <consortium name="Ensembl"/>
        </authorList>
    </citation>
    <scope>IDENTIFICATION</scope>
</reference>
<reference evidence="2" key="1">
    <citation type="journal article" date="2017" name="PLoS ONE">
        <title>The Agassiz's desert tortoise genome provides a resource for the conservation of a threatened species.</title>
        <authorList>
            <person name="Tollis M."/>
            <person name="DeNardo D.F."/>
            <person name="Cornelius J.A."/>
            <person name="Dolby G.A."/>
            <person name="Edwards T."/>
            <person name="Henen B.T."/>
            <person name="Karl A.E."/>
            <person name="Murphy R.W."/>
            <person name="Kusumi K."/>
        </authorList>
    </citation>
    <scope>NUCLEOTIDE SEQUENCE [LARGE SCALE GENOMIC DNA]</scope>
</reference>
<dbReference type="AlphaFoldDB" id="A0A452I4T5"/>
<dbReference type="Proteomes" id="UP000291020">
    <property type="component" value="Unassembled WGS sequence"/>
</dbReference>
<sequence length="88" mass="9904">HIYHFSQNSHSIISFNAEKALTRVNSQYLLLTLDKFGSRKSFISQIKLLYSKPNTHTLTNSKISSPHPVLICFGELERDAPSPLSCSV</sequence>
<proteinExistence type="predicted"/>
<protein>
    <submittedName>
        <fullName evidence="1">Uncharacterized protein</fullName>
    </submittedName>
</protein>
<evidence type="ECO:0000313" key="1">
    <source>
        <dbReference type="Ensembl" id="ENSGAGP00000022574.1"/>
    </source>
</evidence>
<accession>A0A452I4T5</accession>
<dbReference type="STRING" id="38772.ENSGAGP00000022574"/>
<reference evidence="1" key="2">
    <citation type="submission" date="2025-08" db="UniProtKB">
        <authorList>
            <consortium name="Ensembl"/>
        </authorList>
    </citation>
    <scope>IDENTIFICATION</scope>
</reference>